<evidence type="ECO:0000313" key="5">
    <source>
        <dbReference type="EMBL" id="EEG29103.1"/>
    </source>
</evidence>
<dbReference type="PANTHER" id="PTHR30154:SF34">
    <property type="entry name" value="TRANSCRIPTIONAL REGULATOR AZLB"/>
    <property type="match status" value="1"/>
</dbReference>
<dbReference type="GO" id="GO:0043565">
    <property type="term" value="F:sequence-specific DNA binding"/>
    <property type="evidence" value="ECO:0007669"/>
    <property type="project" value="InterPro"/>
</dbReference>
<dbReference type="Proteomes" id="UP000003340">
    <property type="component" value="Unassembled WGS sequence"/>
</dbReference>
<dbReference type="InterPro" id="IPR019888">
    <property type="entry name" value="Tscrpt_reg_AsnC-like"/>
</dbReference>
<dbReference type="PANTHER" id="PTHR30154">
    <property type="entry name" value="LEUCINE-RESPONSIVE REGULATORY PROTEIN"/>
    <property type="match status" value="1"/>
</dbReference>
<reference evidence="5 6" key="1">
    <citation type="submission" date="2009-01" db="EMBL/GenBank/DDBJ databases">
        <authorList>
            <person name="Fulton L."/>
            <person name="Clifton S."/>
            <person name="Fulton B."/>
            <person name="Xu J."/>
            <person name="Minx P."/>
            <person name="Pepin K.H."/>
            <person name="Johnson M."/>
            <person name="Bhonagiri V."/>
            <person name="Nash W.E."/>
            <person name="Mardis E.R."/>
            <person name="Wilson R.K."/>
        </authorList>
    </citation>
    <scope>NUCLEOTIDE SEQUENCE [LARGE SCALE GENOMIC DNA]</scope>
    <source>
        <strain evidence="5 6">DSM 5476</strain>
    </source>
</reference>
<name>C0EHH9_9FIRM</name>
<dbReference type="InterPro" id="IPR000485">
    <property type="entry name" value="AsnC-type_HTH_dom"/>
</dbReference>
<dbReference type="GO" id="GO:0043200">
    <property type="term" value="P:response to amino acid"/>
    <property type="evidence" value="ECO:0007669"/>
    <property type="project" value="TreeGrafter"/>
</dbReference>
<protein>
    <submittedName>
        <fullName evidence="5">Transcriptional regulator, AsnC family</fullName>
    </submittedName>
</protein>
<dbReference type="PROSITE" id="PS50956">
    <property type="entry name" value="HTH_ASNC_2"/>
    <property type="match status" value="1"/>
</dbReference>
<dbReference type="HOGENOM" id="CLU_091233_1_0_9"/>
<dbReference type="SMART" id="SM00344">
    <property type="entry name" value="HTH_ASNC"/>
    <property type="match status" value="1"/>
</dbReference>
<evidence type="ECO:0000256" key="2">
    <source>
        <dbReference type="ARBA" id="ARBA00023125"/>
    </source>
</evidence>
<dbReference type="Pfam" id="PF01037">
    <property type="entry name" value="AsnC_trans_reg"/>
    <property type="match status" value="1"/>
</dbReference>
<keyword evidence="6" id="KW-1185">Reference proteome</keyword>
<dbReference type="Gene3D" id="3.30.70.920">
    <property type="match status" value="1"/>
</dbReference>
<proteinExistence type="predicted"/>
<dbReference type="STRING" id="537013.CLOSTMETH_03216"/>
<gene>
    <name evidence="5" type="ORF">CLOSTMETH_03216</name>
</gene>
<feature type="domain" description="HTH asnC-type" evidence="4">
    <location>
        <begin position="33"/>
        <end position="107"/>
    </location>
</feature>
<reference evidence="5 6" key="2">
    <citation type="submission" date="2009-02" db="EMBL/GenBank/DDBJ databases">
        <title>Draft genome sequence of Clostridium methylpentosum (DSM 5476).</title>
        <authorList>
            <person name="Sudarsanam P."/>
            <person name="Ley R."/>
            <person name="Guruge J."/>
            <person name="Turnbaugh P.J."/>
            <person name="Mahowald M."/>
            <person name="Liep D."/>
            <person name="Gordon J."/>
        </authorList>
    </citation>
    <scope>NUCLEOTIDE SEQUENCE [LARGE SCALE GENOMIC DNA]</scope>
    <source>
        <strain evidence="5 6">DSM 5476</strain>
    </source>
</reference>
<dbReference type="GO" id="GO:0005829">
    <property type="term" value="C:cytosol"/>
    <property type="evidence" value="ECO:0007669"/>
    <property type="project" value="TreeGrafter"/>
</dbReference>
<dbReference type="AlphaFoldDB" id="C0EHH9"/>
<organism evidence="5 6">
    <name type="scientific">[Clostridium] methylpentosum DSM 5476</name>
    <dbReference type="NCBI Taxonomy" id="537013"/>
    <lineage>
        <taxon>Bacteria</taxon>
        <taxon>Bacillati</taxon>
        <taxon>Bacillota</taxon>
        <taxon>Clostridia</taxon>
        <taxon>Eubacteriales</taxon>
        <taxon>Oscillospiraceae</taxon>
        <taxon>Oscillospiraceae incertae sedis</taxon>
    </lineage>
</organism>
<sequence length="189" mass="21146">MRSNPLQENRSCSGAAAGFGLEAAPEWRNCMNRLLKLLRQNARLTNAQLAVMLDLTEAEVEREIEELKKSGIIRGSKVLIDFDKLDEESVMAFIEIKVTPKSNYGFDEIAKSIMKFHEVDSVYLISGGYDLSVTVTGRTFKDIAIFVSSRLAPLDSVVSTRTNFVLTCYKESGVIMCDKEVDERSHALK</sequence>
<dbReference type="SUPFAM" id="SSF54909">
    <property type="entry name" value="Dimeric alpha+beta barrel"/>
    <property type="match status" value="1"/>
</dbReference>
<evidence type="ECO:0000256" key="3">
    <source>
        <dbReference type="ARBA" id="ARBA00023163"/>
    </source>
</evidence>
<dbReference type="InterPro" id="IPR036390">
    <property type="entry name" value="WH_DNA-bd_sf"/>
</dbReference>
<keyword evidence="3" id="KW-0804">Transcription</keyword>
<comment type="caution">
    <text evidence="5">The sequence shown here is derived from an EMBL/GenBank/DDBJ whole genome shotgun (WGS) entry which is preliminary data.</text>
</comment>
<accession>C0EHH9</accession>
<evidence type="ECO:0000256" key="1">
    <source>
        <dbReference type="ARBA" id="ARBA00023015"/>
    </source>
</evidence>
<evidence type="ECO:0000259" key="4">
    <source>
        <dbReference type="PROSITE" id="PS50956"/>
    </source>
</evidence>
<keyword evidence="1" id="KW-0805">Transcription regulation</keyword>
<evidence type="ECO:0000313" key="6">
    <source>
        <dbReference type="Proteomes" id="UP000003340"/>
    </source>
</evidence>
<dbReference type="InterPro" id="IPR011008">
    <property type="entry name" value="Dimeric_a/b-barrel"/>
</dbReference>
<dbReference type="eggNOG" id="COG1522">
    <property type="taxonomic scope" value="Bacteria"/>
</dbReference>
<dbReference type="SUPFAM" id="SSF46785">
    <property type="entry name" value="Winged helix' DNA-binding domain"/>
    <property type="match status" value="1"/>
</dbReference>
<dbReference type="Gene3D" id="1.10.10.10">
    <property type="entry name" value="Winged helix-like DNA-binding domain superfamily/Winged helix DNA-binding domain"/>
    <property type="match status" value="1"/>
</dbReference>
<dbReference type="InterPro" id="IPR019887">
    <property type="entry name" value="Tscrpt_reg_AsnC/Lrp_C"/>
</dbReference>
<dbReference type="EMBL" id="ACEC01000115">
    <property type="protein sequence ID" value="EEG29103.1"/>
    <property type="molecule type" value="Genomic_DNA"/>
</dbReference>
<dbReference type="InterPro" id="IPR036388">
    <property type="entry name" value="WH-like_DNA-bd_sf"/>
</dbReference>
<keyword evidence="2" id="KW-0238">DNA-binding</keyword>
<dbReference type="Pfam" id="PF13412">
    <property type="entry name" value="HTH_24"/>
    <property type="match status" value="1"/>
</dbReference>